<dbReference type="InterPro" id="IPR011051">
    <property type="entry name" value="RmlC_Cupin_sf"/>
</dbReference>
<dbReference type="SUPFAM" id="SSF51182">
    <property type="entry name" value="RmlC-like cupins"/>
    <property type="match status" value="1"/>
</dbReference>
<reference evidence="3 4" key="1">
    <citation type="submission" date="2024-10" db="EMBL/GenBank/DDBJ databases">
        <title>The Natural Products Discovery Center: Release of the First 8490 Sequenced Strains for Exploring Actinobacteria Biosynthetic Diversity.</title>
        <authorList>
            <person name="Kalkreuter E."/>
            <person name="Kautsar S.A."/>
            <person name="Yang D."/>
            <person name="Bader C.D."/>
            <person name="Teijaro C.N."/>
            <person name="Fluegel L."/>
            <person name="Davis C.M."/>
            <person name="Simpson J.R."/>
            <person name="Lauterbach L."/>
            <person name="Steele A.D."/>
            <person name="Gui C."/>
            <person name="Meng S."/>
            <person name="Li G."/>
            <person name="Viehrig K."/>
            <person name="Ye F."/>
            <person name="Su P."/>
            <person name="Kiefer A.F."/>
            <person name="Nichols A."/>
            <person name="Cepeda A.J."/>
            <person name="Yan W."/>
            <person name="Fan B."/>
            <person name="Jiang Y."/>
            <person name="Adhikari A."/>
            <person name="Zheng C.-J."/>
            <person name="Schuster L."/>
            <person name="Cowan T.M."/>
            <person name="Smanski M.J."/>
            <person name="Chevrette M.G."/>
            <person name="De Carvalho L.P.S."/>
            <person name="Shen B."/>
        </authorList>
    </citation>
    <scope>NUCLEOTIDE SEQUENCE [LARGE SCALE GENOMIC DNA]</scope>
    <source>
        <strain evidence="3 4">NPDC004550</strain>
    </source>
</reference>
<accession>A0ABW6NGQ8</accession>
<dbReference type="EMBL" id="JBIALX010000002">
    <property type="protein sequence ID" value="MFF0452834.1"/>
    <property type="molecule type" value="Genomic_DNA"/>
</dbReference>
<dbReference type="Pfam" id="PF07883">
    <property type="entry name" value="Cupin_2"/>
    <property type="match status" value="1"/>
</dbReference>
<comment type="caution">
    <text evidence="3">The sequence shown here is derived from an EMBL/GenBank/DDBJ whole genome shotgun (WGS) entry which is preliminary data.</text>
</comment>
<organism evidence="3 4">
    <name type="scientific">Nocardia africana</name>
    <dbReference type="NCBI Taxonomy" id="134964"/>
    <lineage>
        <taxon>Bacteria</taxon>
        <taxon>Bacillati</taxon>
        <taxon>Actinomycetota</taxon>
        <taxon>Actinomycetes</taxon>
        <taxon>Mycobacteriales</taxon>
        <taxon>Nocardiaceae</taxon>
        <taxon>Nocardia</taxon>
    </lineage>
</organism>
<evidence type="ECO:0000259" key="2">
    <source>
        <dbReference type="Pfam" id="PF07883"/>
    </source>
</evidence>
<gene>
    <name evidence="3" type="ORF">ACFYTH_05625</name>
</gene>
<evidence type="ECO:0000256" key="1">
    <source>
        <dbReference type="ARBA" id="ARBA00022723"/>
    </source>
</evidence>
<dbReference type="Proteomes" id="UP001601521">
    <property type="component" value="Unassembled WGS sequence"/>
</dbReference>
<sequence length="144" mass="15455">MSVRDIDNPGVIHRRGDDVEIVHGPHAGGGAIEIEWYFRDSSTLPAVLAIWTIEPGAAEGIHAHGQPSPLEEIYVVIDGEVEAFLDSNRISLRRGDALRASPGTCHGVVNSSTEIAKILLLAGTPDLQARQRLKTIDPECESGS</sequence>
<feature type="domain" description="Cupin type-2" evidence="2">
    <location>
        <begin position="50"/>
        <end position="120"/>
    </location>
</feature>
<protein>
    <submittedName>
        <fullName evidence="3">Cupin domain-containing protein</fullName>
    </submittedName>
</protein>
<dbReference type="InterPro" id="IPR013096">
    <property type="entry name" value="Cupin_2"/>
</dbReference>
<evidence type="ECO:0000313" key="4">
    <source>
        <dbReference type="Proteomes" id="UP001601521"/>
    </source>
</evidence>
<dbReference type="RefSeq" id="WP_387249540.1">
    <property type="nucleotide sequence ID" value="NZ_JBIALX010000002.1"/>
</dbReference>
<dbReference type="InterPro" id="IPR014710">
    <property type="entry name" value="RmlC-like_jellyroll"/>
</dbReference>
<dbReference type="Gene3D" id="2.60.120.10">
    <property type="entry name" value="Jelly Rolls"/>
    <property type="match status" value="1"/>
</dbReference>
<evidence type="ECO:0000313" key="3">
    <source>
        <dbReference type="EMBL" id="MFF0452834.1"/>
    </source>
</evidence>
<dbReference type="InterPro" id="IPR051610">
    <property type="entry name" value="GPI/OXD"/>
</dbReference>
<proteinExistence type="predicted"/>
<name>A0ABW6NGQ8_9NOCA</name>
<dbReference type="PANTHER" id="PTHR35848">
    <property type="entry name" value="OXALATE-BINDING PROTEIN"/>
    <property type="match status" value="1"/>
</dbReference>
<keyword evidence="1" id="KW-0479">Metal-binding</keyword>
<keyword evidence="4" id="KW-1185">Reference proteome</keyword>